<dbReference type="GO" id="GO:0008253">
    <property type="term" value="F:5'-nucleotidase activity"/>
    <property type="evidence" value="ECO:0007669"/>
    <property type="project" value="UniProtKB-EC"/>
</dbReference>
<dbReference type="GO" id="GO:0006196">
    <property type="term" value="P:AMP catabolic process"/>
    <property type="evidence" value="ECO:0007669"/>
    <property type="project" value="TreeGrafter"/>
</dbReference>
<keyword evidence="9" id="KW-0812">Transmembrane</keyword>
<dbReference type="Pfam" id="PF00149">
    <property type="entry name" value="Metallophos"/>
    <property type="match status" value="1"/>
</dbReference>
<evidence type="ECO:0000259" key="10">
    <source>
        <dbReference type="Pfam" id="PF00149"/>
    </source>
</evidence>
<gene>
    <name evidence="12" type="ORF">g.213</name>
</gene>
<keyword evidence="6 8" id="KW-0547">Nucleotide-binding</keyword>
<evidence type="ECO:0000256" key="3">
    <source>
        <dbReference type="ARBA" id="ARBA00012643"/>
    </source>
</evidence>
<organism evidence="12">
    <name type="scientific">Graphocephala atropunctata</name>
    <dbReference type="NCBI Taxonomy" id="36148"/>
    <lineage>
        <taxon>Eukaryota</taxon>
        <taxon>Metazoa</taxon>
        <taxon>Ecdysozoa</taxon>
        <taxon>Arthropoda</taxon>
        <taxon>Hexapoda</taxon>
        <taxon>Insecta</taxon>
        <taxon>Pterygota</taxon>
        <taxon>Neoptera</taxon>
        <taxon>Paraneoptera</taxon>
        <taxon>Hemiptera</taxon>
        <taxon>Auchenorrhyncha</taxon>
        <taxon>Membracoidea</taxon>
        <taxon>Cicadellidae</taxon>
        <taxon>Cicadellinae</taxon>
        <taxon>Cicadellini</taxon>
        <taxon>Graphocephala</taxon>
    </lineage>
</organism>
<dbReference type="FunFam" id="3.90.780.10:FF:000001">
    <property type="entry name" value="NT5E isoform 3"/>
    <property type="match status" value="1"/>
</dbReference>
<dbReference type="PANTHER" id="PTHR11575">
    <property type="entry name" value="5'-NUCLEOTIDASE-RELATED"/>
    <property type="match status" value="1"/>
</dbReference>
<dbReference type="PRINTS" id="PR01607">
    <property type="entry name" value="APYRASEFAMLY"/>
</dbReference>
<dbReference type="InterPro" id="IPR004843">
    <property type="entry name" value="Calcineurin-like_PHP"/>
</dbReference>
<dbReference type="EC" id="3.1.3.5" evidence="3"/>
<evidence type="ECO:0000256" key="8">
    <source>
        <dbReference type="RuleBase" id="RU362119"/>
    </source>
</evidence>
<dbReference type="Gene3D" id="3.90.780.10">
    <property type="entry name" value="5'-Nucleotidase, C-terminal domain"/>
    <property type="match status" value="1"/>
</dbReference>
<feature type="transmembrane region" description="Helical" evidence="9">
    <location>
        <begin position="35"/>
        <end position="55"/>
    </location>
</feature>
<dbReference type="GO" id="GO:0005886">
    <property type="term" value="C:plasma membrane"/>
    <property type="evidence" value="ECO:0007669"/>
    <property type="project" value="TreeGrafter"/>
</dbReference>
<keyword evidence="7 8" id="KW-0378">Hydrolase</keyword>
<proteinExistence type="inferred from homology"/>
<dbReference type="InterPro" id="IPR029052">
    <property type="entry name" value="Metallo-depent_PP-like"/>
</dbReference>
<evidence type="ECO:0000313" key="12">
    <source>
        <dbReference type="EMBL" id="JAT09044.1"/>
    </source>
</evidence>
<dbReference type="GO" id="GO:0000166">
    <property type="term" value="F:nucleotide binding"/>
    <property type="evidence" value="ECO:0007669"/>
    <property type="project" value="UniProtKB-KW"/>
</dbReference>
<evidence type="ECO:0000259" key="11">
    <source>
        <dbReference type="Pfam" id="PF02872"/>
    </source>
</evidence>
<evidence type="ECO:0000256" key="5">
    <source>
        <dbReference type="ARBA" id="ARBA00022729"/>
    </source>
</evidence>
<evidence type="ECO:0000256" key="9">
    <source>
        <dbReference type="SAM" id="Phobius"/>
    </source>
</evidence>
<dbReference type="InterPro" id="IPR008334">
    <property type="entry name" value="5'-Nucleotdase_C"/>
</dbReference>
<dbReference type="Gene3D" id="3.60.21.10">
    <property type="match status" value="1"/>
</dbReference>
<dbReference type="AlphaFoldDB" id="A0A1B6KCX5"/>
<keyword evidence="4" id="KW-0479">Metal-binding</keyword>
<dbReference type="PANTHER" id="PTHR11575:SF24">
    <property type="entry name" value="5'-NUCLEOTIDASE"/>
    <property type="match status" value="1"/>
</dbReference>
<dbReference type="FunFam" id="3.60.21.10:FF:000020">
    <property type="entry name" value="NT5E isoform 4"/>
    <property type="match status" value="1"/>
</dbReference>
<dbReference type="InterPro" id="IPR036907">
    <property type="entry name" value="5'-Nucleotdase_C_sf"/>
</dbReference>
<dbReference type="EMBL" id="GEBQ01030933">
    <property type="protein sequence ID" value="JAT09044.1"/>
    <property type="molecule type" value="Transcribed_RNA"/>
</dbReference>
<name>A0A1B6KCX5_9HEMI</name>
<feature type="domain" description="Calcineurin-like phosphoesterase" evidence="10">
    <location>
        <begin position="54"/>
        <end position="272"/>
    </location>
</feature>
<dbReference type="CDD" id="cd07409">
    <property type="entry name" value="MPP_CD73_N"/>
    <property type="match status" value="1"/>
</dbReference>
<reference evidence="12" key="1">
    <citation type="submission" date="2015-11" db="EMBL/GenBank/DDBJ databases">
        <title>De novo transcriptome assembly of four potential Pierce s Disease insect vectors from Arizona vineyards.</title>
        <authorList>
            <person name="Tassone E.E."/>
        </authorList>
    </citation>
    <scope>NUCLEOTIDE SEQUENCE</scope>
</reference>
<dbReference type="SUPFAM" id="SSF56300">
    <property type="entry name" value="Metallo-dependent phosphatases"/>
    <property type="match status" value="1"/>
</dbReference>
<keyword evidence="9" id="KW-0472">Membrane</keyword>
<evidence type="ECO:0000256" key="6">
    <source>
        <dbReference type="ARBA" id="ARBA00022741"/>
    </source>
</evidence>
<protein>
    <recommendedName>
        <fullName evidence="3">5'-nucleotidase</fullName>
        <ecNumber evidence="3">3.1.3.5</ecNumber>
    </recommendedName>
</protein>
<feature type="domain" description="5'-Nucleotidase C-terminal" evidence="11">
    <location>
        <begin position="366"/>
        <end position="547"/>
    </location>
</feature>
<keyword evidence="9" id="KW-1133">Transmembrane helix</keyword>
<accession>A0A1B6KCX5</accession>
<comment type="similarity">
    <text evidence="2 8">Belongs to the 5'-nucleotidase family.</text>
</comment>
<dbReference type="SUPFAM" id="SSF55816">
    <property type="entry name" value="5'-nucleotidase (syn. UDP-sugar hydrolase), C-terminal domain"/>
    <property type="match status" value="1"/>
</dbReference>
<evidence type="ECO:0000256" key="2">
    <source>
        <dbReference type="ARBA" id="ARBA00006654"/>
    </source>
</evidence>
<evidence type="ECO:0000256" key="4">
    <source>
        <dbReference type="ARBA" id="ARBA00022723"/>
    </source>
</evidence>
<sequence>VPSCGWTRYHYHSVTRPRSNSYSLRYRPISNMVRFQLAVFALFGLAAADFNFLLLHTNDMHARFQQTDKYCGICGSLESSLCYGGFARLHDEAVRRKKEAADRGLSTIFLNAGDSYQGTPFYTFYKWPIVATFVDMLGIDVMSLGNHEFDDGIPGLAPYIQNVSTPIVCSNLDTSRVPELHLTNLSPSFILTVDGVKVGVIGYLTPDTKSLSSIGNLNILDEITSIRSEAQKLLSQNVNILIALGHSGYLKDQEIAREVEEIDIVVGGHSHTFLYNGIGPDVEVSKGPYPTLVTQASGKQVPVVQAYYATKYLGYLEVRFDDNGNLKTFNGSPILLSGNLSQDTNILNKLEPYALNISTVTHEILGYTDVFLDNDNMKCKLGECNIGNLITDAYVDYVTRHYERYDGWTQAAIGINQAGGIRASINPKTNSNHNGSITVEDVMTVSPWGDKVVVLNLTGSVLLEALEFSVSRYEQTVTGHVSEFLQVSGVQVEYDMSRPSGHRVVKVSVLCANCSIPVYQELQMDAVYGVVMPEYLAVGGDKFSMFTNHNHPLSLDDVDYIVVAKFIQEHSPIYPAIENRITIINVNSQSAASSLSTSWSVWAALLAVVNLLRNS</sequence>
<keyword evidence="5" id="KW-0732">Signal</keyword>
<dbReference type="Pfam" id="PF02872">
    <property type="entry name" value="5_nucleotid_C"/>
    <property type="match status" value="1"/>
</dbReference>
<dbReference type="GO" id="GO:0046872">
    <property type="term" value="F:metal ion binding"/>
    <property type="evidence" value="ECO:0007669"/>
    <property type="project" value="UniProtKB-KW"/>
</dbReference>
<evidence type="ECO:0000256" key="7">
    <source>
        <dbReference type="ARBA" id="ARBA00022801"/>
    </source>
</evidence>
<dbReference type="InterPro" id="IPR006179">
    <property type="entry name" value="5_nucleotidase/apyrase"/>
</dbReference>
<comment type="catalytic activity">
    <reaction evidence="1">
        <text>a ribonucleoside 5'-phosphate + H2O = a ribonucleoside + phosphate</text>
        <dbReference type="Rhea" id="RHEA:12484"/>
        <dbReference type="ChEBI" id="CHEBI:15377"/>
        <dbReference type="ChEBI" id="CHEBI:18254"/>
        <dbReference type="ChEBI" id="CHEBI:43474"/>
        <dbReference type="ChEBI" id="CHEBI:58043"/>
        <dbReference type="EC" id="3.1.3.5"/>
    </reaction>
</comment>
<evidence type="ECO:0000256" key="1">
    <source>
        <dbReference type="ARBA" id="ARBA00000815"/>
    </source>
</evidence>
<feature type="non-terminal residue" evidence="12">
    <location>
        <position position="1"/>
    </location>
</feature>